<name>A0A0A6D7F1_9PSED</name>
<gene>
    <name evidence="1" type="ORF">NZ35_24530</name>
</gene>
<evidence type="ECO:0000313" key="2">
    <source>
        <dbReference type="Proteomes" id="UP000030564"/>
    </source>
</evidence>
<evidence type="ECO:0008006" key="3">
    <source>
        <dbReference type="Google" id="ProtNLM"/>
    </source>
</evidence>
<evidence type="ECO:0000313" key="1">
    <source>
        <dbReference type="EMBL" id="KHA70667.1"/>
    </source>
</evidence>
<dbReference type="PATRIC" id="fig|587753.9.peg.4109"/>
<dbReference type="AlphaFoldDB" id="A0A0A6D7F1"/>
<reference evidence="1 2" key="1">
    <citation type="submission" date="2014-10" db="EMBL/GenBank/DDBJ databases">
        <title>Draft genome sequence of Pseudomonas chlororaphis EA105.</title>
        <authorList>
            <person name="McCully L.M."/>
            <person name="Bitzer A.S."/>
            <person name="Spence C."/>
            <person name="Bais H."/>
            <person name="Silby M.W."/>
        </authorList>
    </citation>
    <scope>NUCLEOTIDE SEQUENCE [LARGE SCALE GENOMIC DNA]</scope>
    <source>
        <strain evidence="1 2">EA105</strain>
    </source>
</reference>
<comment type="caution">
    <text evidence="1">The sequence shown here is derived from an EMBL/GenBank/DDBJ whole genome shotgun (WGS) entry which is preliminary data.</text>
</comment>
<dbReference type="EMBL" id="JSFK01000032">
    <property type="protein sequence ID" value="KHA70667.1"/>
    <property type="molecule type" value="Genomic_DNA"/>
</dbReference>
<accession>A0A0A6D7F1</accession>
<organism evidence="1 2">
    <name type="scientific">Pseudomonas chlororaphis</name>
    <dbReference type="NCBI Taxonomy" id="587753"/>
    <lineage>
        <taxon>Bacteria</taxon>
        <taxon>Pseudomonadati</taxon>
        <taxon>Pseudomonadota</taxon>
        <taxon>Gammaproteobacteria</taxon>
        <taxon>Pseudomonadales</taxon>
        <taxon>Pseudomonadaceae</taxon>
        <taxon>Pseudomonas</taxon>
    </lineage>
</organism>
<dbReference type="Proteomes" id="UP000030564">
    <property type="component" value="Unassembled WGS sequence"/>
</dbReference>
<sequence length="104" mass="10907">MKLHANLCKIALVGAVLLGVAGCQTVKPTEASMKERAQTVIGKPVSKIDNIRNDSTLTYYTAYTPAGEYNCELPSGVIIAVASMGMMSPPLSCLPKGASPIPLQ</sequence>
<proteinExistence type="predicted"/>
<dbReference type="OrthoDB" id="6960198at2"/>
<dbReference type="PROSITE" id="PS51257">
    <property type="entry name" value="PROKAR_LIPOPROTEIN"/>
    <property type="match status" value="1"/>
</dbReference>
<protein>
    <recommendedName>
        <fullName evidence="3">Lipoprotein</fullName>
    </recommendedName>
</protein>